<evidence type="ECO:0000313" key="1">
    <source>
        <dbReference type="EMBL" id="JAH23709.1"/>
    </source>
</evidence>
<sequence>MGSHFFASWSSLAPCVYQEEGHTFCPMTYCKV</sequence>
<name>A0A0E9R3J8_ANGAN</name>
<organism evidence="1">
    <name type="scientific">Anguilla anguilla</name>
    <name type="common">European freshwater eel</name>
    <name type="synonym">Muraena anguilla</name>
    <dbReference type="NCBI Taxonomy" id="7936"/>
    <lineage>
        <taxon>Eukaryota</taxon>
        <taxon>Metazoa</taxon>
        <taxon>Chordata</taxon>
        <taxon>Craniata</taxon>
        <taxon>Vertebrata</taxon>
        <taxon>Euteleostomi</taxon>
        <taxon>Actinopterygii</taxon>
        <taxon>Neopterygii</taxon>
        <taxon>Teleostei</taxon>
        <taxon>Anguilliformes</taxon>
        <taxon>Anguillidae</taxon>
        <taxon>Anguilla</taxon>
    </lineage>
</organism>
<reference evidence="1" key="2">
    <citation type="journal article" date="2015" name="Fish Shellfish Immunol.">
        <title>Early steps in the European eel (Anguilla anguilla)-Vibrio vulnificus interaction in the gills: Role of the RtxA13 toxin.</title>
        <authorList>
            <person name="Callol A."/>
            <person name="Pajuelo D."/>
            <person name="Ebbesson L."/>
            <person name="Teles M."/>
            <person name="MacKenzie S."/>
            <person name="Amaro C."/>
        </authorList>
    </citation>
    <scope>NUCLEOTIDE SEQUENCE</scope>
</reference>
<dbReference type="EMBL" id="GBXM01084868">
    <property type="protein sequence ID" value="JAH23709.1"/>
    <property type="molecule type" value="Transcribed_RNA"/>
</dbReference>
<proteinExistence type="predicted"/>
<dbReference type="AlphaFoldDB" id="A0A0E9R3J8"/>
<accession>A0A0E9R3J8</accession>
<reference evidence="1" key="1">
    <citation type="submission" date="2014-11" db="EMBL/GenBank/DDBJ databases">
        <authorList>
            <person name="Amaro Gonzalez C."/>
        </authorList>
    </citation>
    <scope>NUCLEOTIDE SEQUENCE</scope>
</reference>
<protein>
    <submittedName>
        <fullName evidence="1">Uncharacterized protein</fullName>
    </submittedName>
</protein>